<protein>
    <submittedName>
        <fullName evidence="1">Uncharacterized protein</fullName>
    </submittedName>
</protein>
<dbReference type="Proteomes" id="UP001366503">
    <property type="component" value="Unassembled WGS sequence"/>
</dbReference>
<keyword evidence="2" id="KW-1185">Reference proteome</keyword>
<organism evidence="1 2">
    <name type="scientific">Mesorhizobium argentiipisi</name>
    <dbReference type="NCBI Taxonomy" id="3015175"/>
    <lineage>
        <taxon>Bacteria</taxon>
        <taxon>Pseudomonadati</taxon>
        <taxon>Pseudomonadota</taxon>
        <taxon>Alphaproteobacteria</taxon>
        <taxon>Hyphomicrobiales</taxon>
        <taxon>Phyllobacteriaceae</taxon>
        <taxon>Mesorhizobium</taxon>
    </lineage>
</organism>
<accession>A0ABU8KAW1</accession>
<proteinExistence type="predicted"/>
<reference evidence="1 2" key="1">
    <citation type="submission" date="2022-12" db="EMBL/GenBank/DDBJ databases">
        <authorList>
            <person name="Muema E."/>
        </authorList>
    </citation>
    <scope>NUCLEOTIDE SEQUENCE [LARGE SCALE GENOMIC DNA]</scope>
    <source>
        <strain evidence="2">1330</strain>
    </source>
</reference>
<evidence type="ECO:0000313" key="2">
    <source>
        <dbReference type="Proteomes" id="UP001366503"/>
    </source>
</evidence>
<comment type="caution">
    <text evidence="1">The sequence shown here is derived from an EMBL/GenBank/DDBJ whole genome shotgun (WGS) entry which is preliminary data.</text>
</comment>
<dbReference type="RefSeq" id="WP_337092286.1">
    <property type="nucleotide sequence ID" value="NZ_JAPYKO010000003.1"/>
</dbReference>
<evidence type="ECO:0000313" key="1">
    <source>
        <dbReference type="EMBL" id="MEI9401964.1"/>
    </source>
</evidence>
<dbReference type="EMBL" id="JAPYKO010000003">
    <property type="protein sequence ID" value="MEI9401964.1"/>
    <property type="molecule type" value="Genomic_DNA"/>
</dbReference>
<name>A0ABU8KAW1_9HYPH</name>
<gene>
    <name evidence="1" type="ORF">O7A05_07220</name>
</gene>
<sequence length="45" mass="4924">MQKGGEAHWGGKAPQVDIAIPALGYQNHVLMDRRKWLATDASAYA</sequence>